<reference evidence="2 3" key="1">
    <citation type="submission" date="2015-11" db="EMBL/GenBank/DDBJ databases">
        <title>Genomic analysis of 38 Legionella species identifies large and diverse effector repertoires.</title>
        <authorList>
            <person name="Burstein D."/>
            <person name="Amaro F."/>
            <person name="Zusman T."/>
            <person name="Lifshitz Z."/>
            <person name="Cohen O."/>
            <person name="Gilbert J.A."/>
            <person name="Pupko T."/>
            <person name="Shuman H.A."/>
            <person name="Segal G."/>
        </authorList>
    </citation>
    <scope>NUCLEOTIDE SEQUENCE [LARGE SCALE GENOMIC DNA]</scope>
    <source>
        <strain evidence="2 3">ORW</strain>
    </source>
</reference>
<dbReference type="InterPro" id="IPR011009">
    <property type="entry name" value="Kinase-like_dom_sf"/>
</dbReference>
<accession>A0A0W0S6I8</accession>
<dbReference type="EMBL" id="LNXW01000013">
    <property type="protein sequence ID" value="KTC79123.1"/>
    <property type="molecule type" value="Genomic_DNA"/>
</dbReference>
<sequence>MANPIHYLNPNLPENIPVVVALMNSVHGANPGLLEAYNVYSLPTSAGEASRYVLTLPVLQFIADPLVRSDAPPRRLDVFEPSSEDKGSFGNVFPVIKSIIPQEDGGVFDESGSYVIKQMHADQKELSDKPNKPNWYVRVANREQYLGSQHPTLGIHYNLVKTEQFSYLHMNRAPGRTLDFYLDQLSGEEFLSLACTLIEEVPKQIHRTVTAGKHQGRTIIHCDLKTENIMAQLNKDEENGHSEWTITVIDMGLAKTIKKDEPYSTLESYGNRMAWDTDMWLANRDGKPMNYDVQSDLYALFVCITELAGAPKRDSINALEDTKNPDFTGIFSEMDFDPRLEEQLTDALRSALHPDKTQRMKPEQVLTVFQEALSAVREDTDETVLATPAKKKKTEQITAEDLKEWIEQPLDDLVKQKEQATEVENRQSRKATLKIWLNQFNELRSAASAEEYKRFKTMLPTIVKNIKSSFIFDLLRFNLYEEYDADACIRLILHHQQLTAPLRMTYPSLPTLWQRRFQMLAQVIPLQLTQSQALACTQIGLFKQNITALLALESKGSDPEIIKVMRQELEKQVQMDPKAWYPQLPQFVQLFNKQYFCITQFNALAKQLAPHYSWYNALQKQFINWTNETFSNAIEGKFPENQEEYFLHYRTMIELLNRYVKDRKTLAGLFNALPALSQSRVGKEAIDNTIRQLQLSDPQTVSNLTQKLALLFLIHDVLCQLIDPDKKEYPVILQANKNKFNTLILQLANQHDLQLEELKIQLGHVSDSLKALNQLRLFMEKCSAHTNIQKAIEILLKNNFKIEVLAHIVNDNYIDIIPAKRLDRALTIVLSEAENQSLNEKLFTEITRYFANPGNYLPPDPKMYTQANSSQLLFQSIPPGGEDADKITIPEIAL</sequence>
<proteinExistence type="predicted"/>
<dbReference type="OrthoDB" id="9801841at2"/>
<dbReference type="PATRIC" id="fig|28084.5.peg.1243"/>
<evidence type="ECO:0000313" key="3">
    <source>
        <dbReference type="Proteomes" id="UP000054921"/>
    </source>
</evidence>
<dbReference type="Gene3D" id="1.10.510.10">
    <property type="entry name" value="Transferase(Phosphotransferase) domain 1"/>
    <property type="match status" value="1"/>
</dbReference>
<dbReference type="RefSeq" id="WP_058387563.1">
    <property type="nucleotide sequence ID" value="NZ_LNXW01000013.1"/>
</dbReference>
<dbReference type="PANTHER" id="PTHR48011:SF4">
    <property type="entry name" value="MITOGEN-ACTIVATED PROTEIN KINASE KINASE KINASE 19"/>
    <property type="match status" value="1"/>
</dbReference>
<dbReference type="PROSITE" id="PS50011">
    <property type="entry name" value="PROTEIN_KINASE_DOM"/>
    <property type="match status" value="1"/>
</dbReference>
<keyword evidence="2" id="KW-0418">Kinase</keyword>
<dbReference type="Proteomes" id="UP000054921">
    <property type="component" value="Unassembled WGS sequence"/>
</dbReference>
<dbReference type="Pfam" id="PF00069">
    <property type="entry name" value="Pkinase"/>
    <property type="match status" value="1"/>
</dbReference>
<protein>
    <submittedName>
        <fullName evidence="2">Protein kinase domain protein</fullName>
    </submittedName>
</protein>
<evidence type="ECO:0000313" key="2">
    <source>
        <dbReference type="EMBL" id="KTC79123.1"/>
    </source>
</evidence>
<dbReference type="GO" id="GO:0007165">
    <property type="term" value="P:signal transduction"/>
    <property type="evidence" value="ECO:0007669"/>
    <property type="project" value="TreeGrafter"/>
</dbReference>
<dbReference type="STRING" id="28084.Lche_1143"/>
<gene>
    <name evidence="2" type="ORF">Lche_1143</name>
</gene>
<dbReference type="AlphaFoldDB" id="A0A0W0S6I8"/>
<dbReference type="InterPro" id="IPR052751">
    <property type="entry name" value="Plant_MAPKKK"/>
</dbReference>
<comment type="caution">
    <text evidence="2">The sequence shown here is derived from an EMBL/GenBank/DDBJ whole genome shotgun (WGS) entry which is preliminary data.</text>
</comment>
<dbReference type="SMART" id="SM00220">
    <property type="entry name" value="S_TKc"/>
    <property type="match status" value="1"/>
</dbReference>
<organism evidence="2 3">
    <name type="scientific">Legionella cherrii</name>
    <dbReference type="NCBI Taxonomy" id="28084"/>
    <lineage>
        <taxon>Bacteria</taxon>
        <taxon>Pseudomonadati</taxon>
        <taxon>Pseudomonadota</taxon>
        <taxon>Gammaproteobacteria</taxon>
        <taxon>Legionellales</taxon>
        <taxon>Legionellaceae</taxon>
        <taxon>Legionella</taxon>
    </lineage>
</organism>
<dbReference type="GO" id="GO:0005524">
    <property type="term" value="F:ATP binding"/>
    <property type="evidence" value="ECO:0007669"/>
    <property type="project" value="InterPro"/>
</dbReference>
<keyword evidence="2" id="KW-0808">Transferase</keyword>
<dbReference type="SUPFAM" id="SSF56112">
    <property type="entry name" value="Protein kinase-like (PK-like)"/>
    <property type="match status" value="1"/>
</dbReference>
<dbReference type="PANTHER" id="PTHR48011">
    <property type="entry name" value="CCR4-NOT TRANSCRIPTIONAL COMPLEX SUBUNIT CAF120-RELATED"/>
    <property type="match status" value="1"/>
</dbReference>
<dbReference type="InterPro" id="IPR000719">
    <property type="entry name" value="Prot_kinase_dom"/>
</dbReference>
<evidence type="ECO:0000259" key="1">
    <source>
        <dbReference type="PROSITE" id="PS50011"/>
    </source>
</evidence>
<name>A0A0W0S6I8_9GAMM</name>
<feature type="domain" description="Protein kinase" evidence="1">
    <location>
        <begin position="78"/>
        <end position="373"/>
    </location>
</feature>
<dbReference type="GO" id="GO:0004672">
    <property type="term" value="F:protein kinase activity"/>
    <property type="evidence" value="ECO:0007669"/>
    <property type="project" value="InterPro"/>
</dbReference>